<evidence type="ECO:0000259" key="5">
    <source>
        <dbReference type="PROSITE" id="PS50931"/>
    </source>
</evidence>
<protein>
    <submittedName>
        <fullName evidence="6">Molybdate transport repressor ModE-like protein</fullName>
    </submittedName>
</protein>
<accession>A0ABU0FAC6</accession>
<keyword evidence="3" id="KW-0238">DNA-binding</keyword>
<evidence type="ECO:0000313" key="7">
    <source>
        <dbReference type="Proteomes" id="UP001237448"/>
    </source>
</evidence>
<reference evidence="6 7" key="1">
    <citation type="submission" date="2023-07" db="EMBL/GenBank/DDBJ databases">
        <title>Genomic Encyclopedia of Type Strains, Phase IV (KMG-IV): sequencing the most valuable type-strain genomes for metagenomic binning, comparative biology and taxonomic classification.</title>
        <authorList>
            <person name="Goeker M."/>
        </authorList>
    </citation>
    <scope>NUCLEOTIDE SEQUENCE [LARGE SCALE GENOMIC DNA]</scope>
    <source>
        <strain evidence="6 7">DSM 5896</strain>
    </source>
</reference>
<keyword evidence="7" id="KW-1185">Reference proteome</keyword>
<dbReference type="RefSeq" id="WP_307424109.1">
    <property type="nucleotide sequence ID" value="NZ_JAUSVK010000001.1"/>
</dbReference>
<proteinExistence type="inferred from homology"/>
<comment type="caution">
    <text evidence="6">The sequence shown here is derived from an EMBL/GenBank/DDBJ whole genome shotgun (WGS) entry which is preliminary data.</text>
</comment>
<dbReference type="PANTHER" id="PTHR30537:SF3">
    <property type="entry name" value="TRANSCRIPTIONAL REGULATORY PROTEIN"/>
    <property type="match status" value="1"/>
</dbReference>
<comment type="similarity">
    <text evidence="1">Belongs to the LysR transcriptional regulatory family.</text>
</comment>
<dbReference type="InterPro" id="IPR036390">
    <property type="entry name" value="WH_DNA-bd_sf"/>
</dbReference>
<dbReference type="Pfam" id="PF03466">
    <property type="entry name" value="LysR_substrate"/>
    <property type="match status" value="1"/>
</dbReference>
<feature type="domain" description="HTH lysR-type" evidence="5">
    <location>
        <begin position="9"/>
        <end position="66"/>
    </location>
</feature>
<dbReference type="Gene3D" id="1.10.10.10">
    <property type="entry name" value="Winged helix-like DNA-binding domain superfamily/Winged helix DNA-binding domain"/>
    <property type="match status" value="1"/>
</dbReference>
<evidence type="ECO:0000256" key="3">
    <source>
        <dbReference type="ARBA" id="ARBA00023125"/>
    </source>
</evidence>
<dbReference type="Pfam" id="PF00126">
    <property type="entry name" value="HTH_1"/>
    <property type="match status" value="1"/>
</dbReference>
<organism evidence="6 7">
    <name type="scientific">Labrys monachus</name>
    <dbReference type="NCBI Taxonomy" id="217067"/>
    <lineage>
        <taxon>Bacteria</taxon>
        <taxon>Pseudomonadati</taxon>
        <taxon>Pseudomonadota</taxon>
        <taxon>Alphaproteobacteria</taxon>
        <taxon>Hyphomicrobiales</taxon>
        <taxon>Xanthobacteraceae</taxon>
        <taxon>Labrys</taxon>
    </lineage>
</organism>
<dbReference type="InterPro" id="IPR036388">
    <property type="entry name" value="WH-like_DNA-bd_sf"/>
</dbReference>
<evidence type="ECO:0000256" key="1">
    <source>
        <dbReference type="ARBA" id="ARBA00009437"/>
    </source>
</evidence>
<name>A0ABU0FAC6_9HYPH</name>
<dbReference type="SUPFAM" id="SSF53850">
    <property type="entry name" value="Periplasmic binding protein-like II"/>
    <property type="match status" value="1"/>
</dbReference>
<sequence>MADQIRTGLDWEDVRIFVALVRHGSLSAAARALSVNHATVSRRIASLEEALGGRLVERRPDGYVLTPAGSRCLAAAIAMETAAAALARAGADDRPNGLVRINATPGLAQGFLVARLAGLAARYPGLDVEIATDVRAVSLERREADIALRFGRPQDGDLIARRLVTLDYGFYASAEWRRRIGDGAAPVLVGFDEANASIADAVWLTRHFPRTRMALRTSSQPAQAAAAGADAGIALLPHFIGRTDDRLGPVTLDRGPPSRELWLVTRRRDGQDLAIRTVADFLIQLFADERALFEER</sequence>
<dbReference type="InterPro" id="IPR058163">
    <property type="entry name" value="LysR-type_TF_proteobact-type"/>
</dbReference>
<dbReference type="EMBL" id="JAUSVK010000001">
    <property type="protein sequence ID" value="MDQ0391573.1"/>
    <property type="molecule type" value="Genomic_DNA"/>
</dbReference>
<dbReference type="SUPFAM" id="SSF46785">
    <property type="entry name" value="Winged helix' DNA-binding domain"/>
    <property type="match status" value="1"/>
</dbReference>
<dbReference type="InterPro" id="IPR005119">
    <property type="entry name" value="LysR_subst-bd"/>
</dbReference>
<dbReference type="PANTHER" id="PTHR30537">
    <property type="entry name" value="HTH-TYPE TRANSCRIPTIONAL REGULATOR"/>
    <property type="match status" value="1"/>
</dbReference>
<dbReference type="Gene3D" id="3.40.190.290">
    <property type="match status" value="1"/>
</dbReference>
<evidence type="ECO:0000256" key="4">
    <source>
        <dbReference type="ARBA" id="ARBA00023163"/>
    </source>
</evidence>
<keyword evidence="4" id="KW-0804">Transcription</keyword>
<gene>
    <name evidence="6" type="ORF">J3R73_001365</name>
</gene>
<evidence type="ECO:0000256" key="2">
    <source>
        <dbReference type="ARBA" id="ARBA00023015"/>
    </source>
</evidence>
<dbReference type="Proteomes" id="UP001237448">
    <property type="component" value="Unassembled WGS sequence"/>
</dbReference>
<evidence type="ECO:0000313" key="6">
    <source>
        <dbReference type="EMBL" id="MDQ0391573.1"/>
    </source>
</evidence>
<dbReference type="PROSITE" id="PS50931">
    <property type="entry name" value="HTH_LYSR"/>
    <property type="match status" value="1"/>
</dbReference>
<keyword evidence="2" id="KW-0805">Transcription regulation</keyword>
<dbReference type="InterPro" id="IPR000847">
    <property type="entry name" value="LysR_HTH_N"/>
</dbReference>